<reference evidence="3" key="2">
    <citation type="submission" date="2023-12" db="EMBL/GenBank/DDBJ databases">
        <authorList>
            <person name="Sun Q."/>
            <person name="Inoue M."/>
        </authorList>
    </citation>
    <scope>NUCLEOTIDE SEQUENCE</scope>
    <source>
        <strain evidence="3">JCM 17590</strain>
    </source>
</reference>
<feature type="compositionally biased region" description="Basic and acidic residues" evidence="1">
    <location>
        <begin position="40"/>
        <end position="54"/>
    </location>
</feature>
<keyword evidence="4" id="KW-1185">Reference proteome</keyword>
<feature type="transmembrane region" description="Helical" evidence="2">
    <location>
        <begin position="192"/>
        <end position="212"/>
    </location>
</feature>
<feature type="region of interest" description="Disordered" evidence="1">
    <location>
        <begin position="36"/>
        <end position="73"/>
    </location>
</feature>
<evidence type="ECO:0000313" key="4">
    <source>
        <dbReference type="Proteomes" id="UP001415169"/>
    </source>
</evidence>
<name>A0ABP7ZNL2_9MICO</name>
<organism evidence="3 4">
    <name type="scientific">Gryllotalpicola daejeonensis</name>
    <dbReference type="NCBI Taxonomy" id="993087"/>
    <lineage>
        <taxon>Bacteria</taxon>
        <taxon>Bacillati</taxon>
        <taxon>Actinomycetota</taxon>
        <taxon>Actinomycetes</taxon>
        <taxon>Micrococcales</taxon>
        <taxon>Microbacteriaceae</taxon>
        <taxon>Gryllotalpicola</taxon>
    </lineage>
</organism>
<evidence type="ECO:0000256" key="2">
    <source>
        <dbReference type="SAM" id="Phobius"/>
    </source>
</evidence>
<accession>A0ABP7ZNL2</accession>
<keyword evidence="2" id="KW-1133">Transmembrane helix</keyword>
<dbReference type="EMBL" id="BAABBV010000002">
    <property type="protein sequence ID" value="GAA4166086.1"/>
    <property type="molecule type" value="Genomic_DNA"/>
</dbReference>
<dbReference type="PANTHER" id="PTHR35007">
    <property type="entry name" value="INTEGRAL MEMBRANE PROTEIN-RELATED"/>
    <property type="match status" value="1"/>
</dbReference>
<dbReference type="PANTHER" id="PTHR35007:SF4">
    <property type="entry name" value="CONSERVED TRANSMEMBRANE PROTEIN-RELATED"/>
    <property type="match status" value="1"/>
</dbReference>
<comment type="caution">
    <text evidence="3">The sequence shown here is derived from an EMBL/GenBank/DDBJ whole genome shotgun (WGS) entry which is preliminary data.</text>
</comment>
<protein>
    <submittedName>
        <fullName evidence="3">Type II secretion system F family protein</fullName>
    </submittedName>
</protein>
<dbReference type="Proteomes" id="UP001415169">
    <property type="component" value="Unassembled WGS sequence"/>
</dbReference>
<proteinExistence type="predicted"/>
<evidence type="ECO:0000256" key="1">
    <source>
        <dbReference type="SAM" id="MobiDB-lite"/>
    </source>
</evidence>
<keyword evidence="2" id="KW-0812">Transmembrane</keyword>
<reference evidence="3" key="1">
    <citation type="journal article" date="2014" name="Int. J. Syst. Evol. Microbiol.">
        <title>Complete genome of a new Firmicutes species belonging to the dominant human colonic microbiota ('Ruminococcus bicirculans') reveals two chromosomes and a selective capacity to utilize plant glucans.</title>
        <authorList>
            <consortium name="NISC Comparative Sequencing Program"/>
            <person name="Wegmann U."/>
            <person name="Louis P."/>
            <person name="Goesmann A."/>
            <person name="Henrissat B."/>
            <person name="Duncan S.H."/>
            <person name="Flint H.J."/>
        </authorList>
    </citation>
    <scope>NUCLEOTIDE SEQUENCE</scope>
    <source>
        <strain evidence="3">JCM 17590</strain>
    </source>
</reference>
<keyword evidence="2" id="KW-0472">Membrane</keyword>
<feature type="transmembrane region" description="Helical" evidence="2">
    <location>
        <begin position="321"/>
        <end position="346"/>
    </location>
</feature>
<sequence length="354" mass="35781">MTGVADALDEVAAIAQRLAVLLAAGVTPERAWGFLGPRTLEPRAKPGERAEPAERAATPLLEERAKPAERASRKELSDAVLSAAAVTAQRAGDVAAAITAECTQTPPFGAARHRAVAWGLFAATWSVAMSSGAPPAAALQSFAAGIRRAAALHRELGVAFAGPRATARLVGLLPLVALGFGAMLGFDTVHVLAATPVGWACLGGGIALMVGARRWSGRLLAAAEPQELVPGLLPELVAVAMGSGAPVGRARQLAASALREHAPFLGGEALDADEEAVDGVLELAARAGAPTIGLLVAEAERRRADADAAGRAAAASVAVRLVVPLAVCVLPAFMLLGVVPVLVALLSGTGIHFG</sequence>
<feature type="compositionally biased region" description="Basic and acidic residues" evidence="1">
    <location>
        <begin position="61"/>
        <end position="73"/>
    </location>
</feature>
<evidence type="ECO:0000313" key="3">
    <source>
        <dbReference type="EMBL" id="GAA4166086.1"/>
    </source>
</evidence>
<dbReference type="RefSeq" id="WP_344792716.1">
    <property type="nucleotide sequence ID" value="NZ_BAABBV010000002.1"/>
</dbReference>
<gene>
    <name evidence="3" type="ORF">GCM10022286_30160</name>
</gene>
<feature type="transmembrane region" description="Helical" evidence="2">
    <location>
        <begin position="169"/>
        <end position="186"/>
    </location>
</feature>